<dbReference type="STRING" id="436010.A0A166K9X4"/>
<dbReference type="PANTHER" id="PTHR43381:SF4">
    <property type="entry name" value="EUKARYOTIC TRANSLATION INITIATION FACTOR 5B"/>
    <property type="match status" value="1"/>
</dbReference>
<feature type="region of interest" description="Disordered" evidence="14">
    <location>
        <begin position="408"/>
        <end position="609"/>
    </location>
</feature>
<proteinExistence type="inferred from homology"/>
<dbReference type="GO" id="GO:0005525">
    <property type="term" value="F:GTP binding"/>
    <property type="evidence" value="ECO:0007669"/>
    <property type="project" value="UniProtKB-KW"/>
</dbReference>
<dbReference type="FunFam" id="2.40.30.10:FF:000026">
    <property type="entry name" value="Eukaryotic translation initiation factor 5B"/>
    <property type="match status" value="1"/>
</dbReference>
<dbReference type="NCBIfam" id="NF003078">
    <property type="entry name" value="PRK04004.1"/>
    <property type="match status" value="1"/>
</dbReference>
<dbReference type="Pfam" id="PF11987">
    <property type="entry name" value="IF-2"/>
    <property type="match status" value="1"/>
</dbReference>
<dbReference type="SUPFAM" id="SSF52540">
    <property type="entry name" value="P-loop containing nucleoside triphosphate hydrolases"/>
    <property type="match status" value="1"/>
</dbReference>
<feature type="domain" description="Tr-type G" evidence="15">
    <location>
        <begin position="631"/>
        <end position="849"/>
    </location>
</feature>
<feature type="compositionally biased region" description="Acidic residues" evidence="14">
    <location>
        <begin position="125"/>
        <end position="134"/>
    </location>
</feature>
<dbReference type="Pfam" id="PF00009">
    <property type="entry name" value="GTP_EFTU"/>
    <property type="match status" value="1"/>
</dbReference>
<dbReference type="GO" id="GO:0046872">
    <property type="term" value="F:metal ion binding"/>
    <property type="evidence" value="ECO:0007669"/>
    <property type="project" value="UniProtKB-KW"/>
</dbReference>
<feature type="compositionally biased region" description="Basic residues" evidence="14">
    <location>
        <begin position="1"/>
        <end position="11"/>
    </location>
</feature>
<feature type="compositionally biased region" description="Acidic residues" evidence="14">
    <location>
        <begin position="559"/>
        <end position="597"/>
    </location>
</feature>
<feature type="compositionally biased region" description="Basic residues" evidence="14">
    <location>
        <begin position="140"/>
        <end position="152"/>
    </location>
</feature>
<dbReference type="Pfam" id="PF14578">
    <property type="entry name" value="GTP_EFTU_D4"/>
    <property type="match status" value="1"/>
</dbReference>
<feature type="compositionally biased region" description="Basic and acidic residues" evidence="14">
    <location>
        <begin position="304"/>
        <end position="329"/>
    </location>
</feature>
<dbReference type="GO" id="GO:0005739">
    <property type="term" value="C:mitochondrion"/>
    <property type="evidence" value="ECO:0007669"/>
    <property type="project" value="TreeGrafter"/>
</dbReference>
<evidence type="ECO:0000259" key="15">
    <source>
        <dbReference type="PROSITE" id="PS51722"/>
    </source>
</evidence>
<gene>
    <name evidence="16" type="ORF">FIBSPDRAFT_919481</name>
</gene>
<evidence type="ECO:0000256" key="3">
    <source>
        <dbReference type="ARBA" id="ARBA00011986"/>
    </source>
</evidence>
<feature type="compositionally biased region" description="Basic and acidic residues" evidence="14">
    <location>
        <begin position="336"/>
        <end position="380"/>
    </location>
</feature>
<dbReference type="AlphaFoldDB" id="A0A166K9X4"/>
<keyword evidence="7" id="KW-0479">Metal-binding</keyword>
<name>A0A166K9X4_9AGAM</name>
<dbReference type="InterPro" id="IPR009000">
    <property type="entry name" value="Transl_B-barrel_sf"/>
</dbReference>
<dbReference type="InterPro" id="IPR000795">
    <property type="entry name" value="T_Tr_GTP-bd_dom"/>
</dbReference>
<feature type="compositionally biased region" description="Acidic residues" evidence="14">
    <location>
        <begin position="193"/>
        <end position="202"/>
    </location>
</feature>
<keyword evidence="5" id="KW-0963">Cytoplasm</keyword>
<dbReference type="CDD" id="cd03703">
    <property type="entry name" value="aeIF5B_II"/>
    <property type="match status" value="1"/>
</dbReference>
<feature type="compositionally biased region" description="Basic and acidic residues" evidence="14">
    <location>
        <begin position="209"/>
        <end position="222"/>
    </location>
</feature>
<dbReference type="PRINTS" id="PR00315">
    <property type="entry name" value="ELONGATNFCT"/>
</dbReference>
<dbReference type="OrthoDB" id="4928at2759"/>
<evidence type="ECO:0000313" key="16">
    <source>
        <dbReference type="EMBL" id="KZP21686.1"/>
    </source>
</evidence>
<dbReference type="EC" id="3.6.5.3" evidence="3"/>
<evidence type="ECO:0000256" key="14">
    <source>
        <dbReference type="SAM" id="MobiDB-lite"/>
    </source>
</evidence>
<evidence type="ECO:0000256" key="8">
    <source>
        <dbReference type="ARBA" id="ARBA00022741"/>
    </source>
</evidence>
<feature type="compositionally biased region" description="Low complexity" evidence="14">
    <location>
        <begin position="170"/>
        <end position="188"/>
    </location>
</feature>
<evidence type="ECO:0000256" key="5">
    <source>
        <dbReference type="ARBA" id="ARBA00022490"/>
    </source>
</evidence>
<evidence type="ECO:0000256" key="10">
    <source>
        <dbReference type="ARBA" id="ARBA00022917"/>
    </source>
</evidence>
<feature type="compositionally biased region" description="Low complexity" evidence="14">
    <location>
        <begin position="278"/>
        <end position="303"/>
    </location>
</feature>
<organism evidence="16 17">
    <name type="scientific">Athelia psychrophila</name>
    <dbReference type="NCBI Taxonomy" id="1759441"/>
    <lineage>
        <taxon>Eukaryota</taxon>
        <taxon>Fungi</taxon>
        <taxon>Dikarya</taxon>
        <taxon>Basidiomycota</taxon>
        <taxon>Agaricomycotina</taxon>
        <taxon>Agaricomycetes</taxon>
        <taxon>Agaricomycetidae</taxon>
        <taxon>Atheliales</taxon>
        <taxon>Atheliaceae</taxon>
        <taxon>Athelia</taxon>
    </lineage>
</organism>
<keyword evidence="6" id="KW-0396">Initiation factor</keyword>
<feature type="compositionally biased region" description="Low complexity" evidence="14">
    <location>
        <begin position="505"/>
        <end position="552"/>
    </location>
</feature>
<evidence type="ECO:0000256" key="9">
    <source>
        <dbReference type="ARBA" id="ARBA00022801"/>
    </source>
</evidence>
<dbReference type="PANTHER" id="PTHR43381">
    <property type="entry name" value="TRANSLATION INITIATION FACTOR IF-2-RELATED"/>
    <property type="match status" value="1"/>
</dbReference>
<evidence type="ECO:0000256" key="7">
    <source>
        <dbReference type="ARBA" id="ARBA00022723"/>
    </source>
</evidence>
<dbReference type="InterPro" id="IPR015760">
    <property type="entry name" value="TIF_IF2"/>
</dbReference>
<dbReference type="PROSITE" id="PS51722">
    <property type="entry name" value="G_TR_2"/>
    <property type="match status" value="1"/>
</dbReference>
<evidence type="ECO:0000256" key="11">
    <source>
        <dbReference type="ARBA" id="ARBA00023134"/>
    </source>
</evidence>
<reference evidence="16 17" key="1">
    <citation type="journal article" date="2016" name="Mol. Biol. Evol.">
        <title>Comparative Genomics of Early-Diverging Mushroom-Forming Fungi Provides Insights into the Origins of Lignocellulose Decay Capabilities.</title>
        <authorList>
            <person name="Nagy L.G."/>
            <person name="Riley R."/>
            <person name="Tritt A."/>
            <person name="Adam C."/>
            <person name="Daum C."/>
            <person name="Floudas D."/>
            <person name="Sun H."/>
            <person name="Yadav J.S."/>
            <person name="Pangilinan J."/>
            <person name="Larsson K.H."/>
            <person name="Matsuura K."/>
            <person name="Barry K."/>
            <person name="Labutti K."/>
            <person name="Kuo R."/>
            <person name="Ohm R.A."/>
            <person name="Bhattacharya S.S."/>
            <person name="Shirouzu T."/>
            <person name="Yoshinaga Y."/>
            <person name="Martin F.M."/>
            <person name="Grigoriev I.V."/>
            <person name="Hibbett D.S."/>
        </authorList>
    </citation>
    <scope>NUCLEOTIDE SEQUENCE [LARGE SCALE GENOMIC DNA]</scope>
    <source>
        <strain evidence="16 17">CBS 109695</strain>
    </source>
</reference>
<dbReference type="Gene3D" id="2.40.30.10">
    <property type="entry name" value="Translation factors"/>
    <property type="match status" value="2"/>
</dbReference>
<feature type="compositionally biased region" description="Basic residues" evidence="14">
    <location>
        <begin position="88"/>
        <end position="98"/>
    </location>
</feature>
<dbReference type="FunFam" id="2.40.30.10:FF:000013">
    <property type="entry name" value="eukaryotic translation initiation factor 5B"/>
    <property type="match status" value="1"/>
</dbReference>
<dbReference type="NCBIfam" id="TIGR00231">
    <property type="entry name" value="small_GTP"/>
    <property type="match status" value="1"/>
</dbReference>
<dbReference type="InterPro" id="IPR005225">
    <property type="entry name" value="Small_GTP-bd"/>
</dbReference>
<dbReference type="Proteomes" id="UP000076532">
    <property type="component" value="Unassembled WGS sequence"/>
</dbReference>
<feature type="compositionally biased region" description="Acidic residues" evidence="14">
    <location>
        <begin position="103"/>
        <end position="113"/>
    </location>
</feature>
<dbReference type="InterPro" id="IPR023115">
    <property type="entry name" value="TIF_IF2_dom3"/>
</dbReference>
<accession>A0A166K9X4</accession>
<evidence type="ECO:0000256" key="6">
    <source>
        <dbReference type="ARBA" id="ARBA00022540"/>
    </source>
</evidence>
<keyword evidence="10" id="KW-0648">Protein biosynthesis</keyword>
<evidence type="ECO:0000256" key="4">
    <source>
        <dbReference type="ARBA" id="ARBA00013824"/>
    </source>
</evidence>
<evidence type="ECO:0000313" key="17">
    <source>
        <dbReference type="Proteomes" id="UP000076532"/>
    </source>
</evidence>
<dbReference type="InterPro" id="IPR036925">
    <property type="entry name" value="TIF_IF2_dom3_sf"/>
</dbReference>
<dbReference type="FunFam" id="3.40.50.10050:FF:000002">
    <property type="entry name" value="Eukaryotic translation initiation factor 5B"/>
    <property type="match status" value="1"/>
</dbReference>
<comment type="catalytic activity">
    <reaction evidence="13">
        <text>GTP + H2O = GDP + phosphate + H(+)</text>
        <dbReference type="Rhea" id="RHEA:19669"/>
        <dbReference type="ChEBI" id="CHEBI:15377"/>
        <dbReference type="ChEBI" id="CHEBI:15378"/>
        <dbReference type="ChEBI" id="CHEBI:37565"/>
        <dbReference type="ChEBI" id="CHEBI:43474"/>
        <dbReference type="ChEBI" id="CHEBI:58189"/>
        <dbReference type="EC" id="3.6.5.3"/>
    </reaction>
</comment>
<evidence type="ECO:0000256" key="1">
    <source>
        <dbReference type="ARBA" id="ARBA00004496"/>
    </source>
</evidence>
<dbReference type="EMBL" id="KV417545">
    <property type="protein sequence ID" value="KZP21686.1"/>
    <property type="molecule type" value="Genomic_DNA"/>
</dbReference>
<protein>
    <recommendedName>
        <fullName evidence="4">Eukaryotic translation initiation factor 5B</fullName>
        <ecNumber evidence="3">3.6.5.3</ecNumber>
    </recommendedName>
    <alternativeName>
        <fullName evidence="12">Translation initiation factor IF-2</fullName>
    </alternativeName>
</protein>
<keyword evidence="17" id="KW-1185">Reference proteome</keyword>
<keyword evidence="9" id="KW-0378">Hydrolase</keyword>
<comment type="subcellular location">
    <subcellularLocation>
        <location evidence="1">Cytoplasm</location>
    </subcellularLocation>
</comment>
<dbReference type="GO" id="GO:0003743">
    <property type="term" value="F:translation initiation factor activity"/>
    <property type="evidence" value="ECO:0007669"/>
    <property type="project" value="UniProtKB-KW"/>
</dbReference>
<evidence type="ECO:0000256" key="13">
    <source>
        <dbReference type="ARBA" id="ARBA00048107"/>
    </source>
</evidence>
<feature type="region of interest" description="Disordered" evidence="14">
    <location>
        <begin position="1"/>
        <end position="380"/>
    </location>
</feature>
<dbReference type="SUPFAM" id="SSF52156">
    <property type="entry name" value="Initiation factor IF2/eIF5b, domain 3"/>
    <property type="match status" value="1"/>
</dbReference>
<evidence type="ECO:0000256" key="2">
    <source>
        <dbReference type="ARBA" id="ARBA00007733"/>
    </source>
</evidence>
<dbReference type="FunFam" id="3.40.50.300:FF:000112">
    <property type="entry name" value="Eukaryotic translation initiation factor 5B"/>
    <property type="match status" value="1"/>
</dbReference>
<sequence>MPPKNKAKKGKKGADDDEHWAKAGESIPSKLIPAADASDEESQPKARSKGKGNFAGFAALQMDDAPEPAPAAEEEEDFGGLMSTIKASKGKKDKKKPKKAEEPLDDELLEDGETPVAGKGPVEMTAEELADEEWGPVKEKGKKGKKGKGKKGKAVDDDDEDKPETGTLMPAESAALAPTPAAAAVAAPSPAPDGEEADEGEDGGPKVLSKKEKEKLKKDREKAKKKAQAAAKKGAEGGEEAAPAAEETKKEDDAEEAEGAEGAASKKKKKKKGKGAEETTAPAAAAPAAAGGKKKGALGALKAMMEEKKRLEEETRQQLEAERKRIEEDQRMEEEADKKKEEERQRKKEKEKAKKEQARKDGTLLTKKQKEEKAAAERRKEALLKSGVHIEGLQGSGDAPPAKKVVYSNRKKKGPTAAVAGSSAQASPAVVARALSPEPTLEATPQATPAAQVEQLPATLATTAVNEDVKSDWDASSDEEVAAPAKADVKESWDASSGEEDEAPAAKPTSAAKPGNGKKSNPKGNGAPPAKAAPAANKATAKQTEQAKKGAQPVAATKEEEEEEEESSEEEDDSEDGDSDEDSDESSEEESSSDEEMSPAQVLALQRKAEAVERRAKAHEAALAARNKDDLRSPICCILGHVDTGKTKLLDKIRQTNVQEGEAGGITQQIGATFFPVDAIQTKTMVLNKDNQQEYKIPGLLVIDTPGHESFSNLRSRGSSLCNIAVLVVDIMHGLEPQTLESLRLLRDKKTPFIVALNKIDRLYGWEATPDGAFQESLAKQKPSVQREFADRVEKTELAFAEQGLNAVLYYNNKNLGKNVSLVPTSAITGEGVPDMIMLLVNLTQQRMNEKLMYLSELECTVLEVKVIEGLGTTIDVVLSNGILREGDRIVVCGLNGPIATTVRALLTPQPLRELRIKSAYIHNKEVKAALGVKISATDLEKAIAGSRLLVVGPDDDEDDLKEEVMSDLTSLLNTIDKSGRGVCVQASTLGSLEALLDFLKSSKIPVSGINIGPVHKKDIMRSATMLEKAKELACILCFDVPVDREAEKMAEEMGIRLFKADIIYHLFDAFTLYNAEITEAKRKDAAPSAVWPCRLKIIAAFCKRDPIILGVDIIDGTLRVGTPMCVVKTDPVTGKKDIIDLGKITSLEINHKTHDMIKKAQAGGGVAIKIEHAVYQSSKMFGRHFEEKDELLSHVTRTSIDVLKNTFKADVSMEEWVLIKNLKPLLDIQ</sequence>
<comment type="similarity">
    <text evidence="2">Belongs to the TRAFAC class translation factor GTPase superfamily. Classic translation factor GTPase family. IF-2 subfamily.</text>
</comment>
<evidence type="ECO:0000256" key="12">
    <source>
        <dbReference type="ARBA" id="ARBA00032478"/>
    </source>
</evidence>
<dbReference type="Gene3D" id="3.40.50.300">
    <property type="entry name" value="P-loop containing nucleotide triphosphate hydrolases"/>
    <property type="match status" value="1"/>
</dbReference>
<dbReference type="GO" id="GO:0003924">
    <property type="term" value="F:GTPase activity"/>
    <property type="evidence" value="ECO:0007669"/>
    <property type="project" value="InterPro"/>
</dbReference>
<dbReference type="InterPro" id="IPR029459">
    <property type="entry name" value="EFTU-type"/>
</dbReference>
<keyword evidence="8" id="KW-0547">Nucleotide-binding</keyword>
<dbReference type="SUPFAM" id="SSF50447">
    <property type="entry name" value="Translation proteins"/>
    <property type="match status" value="1"/>
</dbReference>
<dbReference type="Gene3D" id="3.40.50.10050">
    <property type="entry name" value="Translation initiation factor IF- 2, domain 3"/>
    <property type="match status" value="1"/>
</dbReference>
<keyword evidence="11" id="KW-0342">GTP-binding</keyword>
<dbReference type="InterPro" id="IPR027417">
    <property type="entry name" value="P-loop_NTPase"/>
</dbReference>
<dbReference type="CDD" id="cd01887">
    <property type="entry name" value="IF2_eIF5B"/>
    <property type="match status" value="1"/>
</dbReference>